<evidence type="ECO:0000256" key="4">
    <source>
        <dbReference type="ARBA" id="ARBA00022840"/>
    </source>
</evidence>
<dbReference type="InterPro" id="IPR029439">
    <property type="entry name" value="Wzt_C"/>
</dbReference>
<keyword evidence="3" id="KW-0547">Nucleotide-binding</keyword>
<accession>A0A2Z4YK17</accession>
<dbReference type="InterPro" id="IPR050683">
    <property type="entry name" value="Bact_Polysacc_Export_ATP-bd"/>
</dbReference>
<dbReference type="SMART" id="SM00382">
    <property type="entry name" value="AAA"/>
    <property type="match status" value="1"/>
</dbReference>
<dbReference type="Pfam" id="PF00005">
    <property type="entry name" value="ABC_tran"/>
    <property type="match status" value="1"/>
</dbReference>
<dbReference type="InterPro" id="IPR003439">
    <property type="entry name" value="ABC_transporter-like_ATP-bd"/>
</dbReference>
<reference evidence="6 7" key="1">
    <citation type="submission" date="2018-07" db="EMBL/GenBank/DDBJ databases">
        <title>Rhizobium leguminosarum strain:ATCC 14479 Genome sequencing and assembly.</title>
        <authorList>
            <person name="Chakraborty R."/>
        </authorList>
    </citation>
    <scope>NUCLEOTIDE SEQUENCE [LARGE SCALE GENOMIC DNA]</scope>
    <source>
        <strain evidence="6 7">ATCC 14479</strain>
    </source>
</reference>
<name>A0A2Z4YK17_RHILE</name>
<evidence type="ECO:0000313" key="6">
    <source>
        <dbReference type="EMBL" id="AXA41379.1"/>
    </source>
</evidence>
<dbReference type="GO" id="GO:0140359">
    <property type="term" value="F:ABC-type transporter activity"/>
    <property type="evidence" value="ECO:0007669"/>
    <property type="project" value="InterPro"/>
</dbReference>
<evidence type="ECO:0000313" key="7">
    <source>
        <dbReference type="Proteomes" id="UP000251166"/>
    </source>
</evidence>
<sequence length="439" mass="48722">MLSEIVIEATSLSKAYLIYSKPQDRLKQMFLRWRKYYQEYWAVQNVDLSIRRGETVAIVGRNGSGKSTLLQMIAGTLQPNGGSLRVHGRVAPLLELGAGFNPEFTGRENIRLSAFILGLTDREIREREESIVEFSGISDFVDQPVKTYSSGMYARLAFAVAAHVDADILIVDEILAVGDAAFAQKCMRYIRKFREHGTILFVSHDTSAVTALCDRAIWMDKGRIRAEGSARDVSLQYQASLQEEADGQTLSIEGRRRDVADIKRDTRRDLIRNSDKRNEIHVFEFDPAAPSFGAGGGKITGVRILDNEGKLLPVIEGGEELVIEVSCRADNALHGPIVGFLVRDRLGQSIFGDNTFLTQAASPLHIPAGSEFRARFAFQMPYLPSGDYAIATALAEGTQADHRQHHWVDEALIFHCESSHVTHGLIGLPMSEINLIYGN</sequence>
<dbReference type="EMBL" id="CP030760">
    <property type="protein sequence ID" value="AXA41379.1"/>
    <property type="molecule type" value="Genomic_DNA"/>
</dbReference>
<comment type="similarity">
    <text evidence="1">Belongs to the ABC transporter superfamily.</text>
</comment>
<protein>
    <submittedName>
        <fullName evidence="6">Wzt C-terminal domain family protein</fullName>
    </submittedName>
</protein>
<dbReference type="InterPro" id="IPR027417">
    <property type="entry name" value="P-loop_NTPase"/>
</dbReference>
<proteinExistence type="inferred from homology"/>
<dbReference type="PANTHER" id="PTHR46743:SF2">
    <property type="entry name" value="TEICHOIC ACIDS EXPORT ATP-BINDING PROTEIN TAGH"/>
    <property type="match status" value="1"/>
</dbReference>
<organism evidence="6 7">
    <name type="scientific">Rhizobium leguminosarum</name>
    <dbReference type="NCBI Taxonomy" id="384"/>
    <lineage>
        <taxon>Bacteria</taxon>
        <taxon>Pseudomonadati</taxon>
        <taxon>Pseudomonadota</taxon>
        <taxon>Alphaproteobacteria</taxon>
        <taxon>Hyphomicrobiales</taxon>
        <taxon>Rhizobiaceae</taxon>
        <taxon>Rhizobium/Agrobacterium group</taxon>
        <taxon>Rhizobium</taxon>
    </lineage>
</organism>
<dbReference type="GO" id="GO:0005524">
    <property type="term" value="F:ATP binding"/>
    <property type="evidence" value="ECO:0007669"/>
    <property type="project" value="UniProtKB-KW"/>
</dbReference>
<evidence type="ECO:0000259" key="5">
    <source>
        <dbReference type="PROSITE" id="PS50893"/>
    </source>
</evidence>
<feature type="domain" description="ABC transporter" evidence="5">
    <location>
        <begin position="24"/>
        <end position="246"/>
    </location>
</feature>
<dbReference type="GO" id="GO:0016020">
    <property type="term" value="C:membrane"/>
    <property type="evidence" value="ECO:0007669"/>
    <property type="project" value="InterPro"/>
</dbReference>
<dbReference type="SUPFAM" id="SSF52540">
    <property type="entry name" value="P-loop containing nucleoside triphosphate hydrolases"/>
    <property type="match status" value="1"/>
</dbReference>
<keyword evidence="4" id="KW-0067">ATP-binding</keyword>
<evidence type="ECO:0000256" key="2">
    <source>
        <dbReference type="ARBA" id="ARBA00022448"/>
    </source>
</evidence>
<dbReference type="PROSITE" id="PS50893">
    <property type="entry name" value="ABC_TRANSPORTER_2"/>
    <property type="match status" value="1"/>
</dbReference>
<evidence type="ECO:0000256" key="3">
    <source>
        <dbReference type="ARBA" id="ARBA00022741"/>
    </source>
</evidence>
<dbReference type="InterPro" id="IPR015860">
    <property type="entry name" value="ABC_transpr_TagH-like"/>
</dbReference>
<dbReference type="PANTHER" id="PTHR46743">
    <property type="entry name" value="TEICHOIC ACIDS EXPORT ATP-BINDING PROTEIN TAGH"/>
    <property type="match status" value="1"/>
</dbReference>
<dbReference type="RefSeq" id="WP_018244917.1">
    <property type="nucleotide sequence ID" value="NZ_CP030760.1"/>
</dbReference>
<dbReference type="Gene3D" id="2.70.50.60">
    <property type="entry name" value="abc- transporter (atp binding component) like domain"/>
    <property type="match status" value="1"/>
</dbReference>
<dbReference type="CDD" id="cd10147">
    <property type="entry name" value="Wzt_C-like"/>
    <property type="match status" value="1"/>
</dbReference>
<dbReference type="CDD" id="cd03220">
    <property type="entry name" value="ABC_KpsT_Wzt"/>
    <property type="match status" value="1"/>
</dbReference>
<dbReference type="Proteomes" id="UP000251166">
    <property type="component" value="Chromosome"/>
</dbReference>
<dbReference type="Gene3D" id="3.40.50.300">
    <property type="entry name" value="P-loop containing nucleotide triphosphate hydrolases"/>
    <property type="match status" value="1"/>
</dbReference>
<keyword evidence="2" id="KW-0813">Transport</keyword>
<gene>
    <name evidence="6" type="ORF">DLJ82_3813</name>
</gene>
<dbReference type="AlphaFoldDB" id="A0A2Z4YK17"/>
<dbReference type="GO" id="GO:0016887">
    <property type="term" value="F:ATP hydrolysis activity"/>
    <property type="evidence" value="ECO:0007669"/>
    <property type="project" value="InterPro"/>
</dbReference>
<evidence type="ECO:0000256" key="1">
    <source>
        <dbReference type="ARBA" id="ARBA00005417"/>
    </source>
</evidence>
<dbReference type="InterPro" id="IPR003593">
    <property type="entry name" value="AAA+_ATPase"/>
</dbReference>
<dbReference type="Pfam" id="PF14524">
    <property type="entry name" value="Wzt_C"/>
    <property type="match status" value="1"/>
</dbReference>